<evidence type="ECO:0000256" key="1">
    <source>
        <dbReference type="SAM" id="SignalP"/>
    </source>
</evidence>
<protein>
    <submittedName>
        <fullName evidence="3">Lipase</fullName>
    </submittedName>
</protein>
<dbReference type="AlphaFoldDB" id="A0AAV4A3K0"/>
<accession>A0AAV4A3K0</accession>
<dbReference type="Proteomes" id="UP000735302">
    <property type="component" value="Unassembled WGS sequence"/>
</dbReference>
<gene>
    <name evidence="3" type="ORF">PoB_002875900</name>
</gene>
<comment type="caution">
    <text evidence="3">The sequence shown here is derived from an EMBL/GenBank/DDBJ whole genome shotgun (WGS) entry which is preliminary data.</text>
</comment>
<dbReference type="PANTHER" id="PTHR11005">
    <property type="entry name" value="LYSOSOMAL ACID LIPASE-RELATED"/>
    <property type="match status" value="1"/>
</dbReference>
<keyword evidence="1" id="KW-0732">Signal</keyword>
<feature type="chain" id="PRO_5043730262" evidence="1">
    <location>
        <begin position="17"/>
        <end position="177"/>
    </location>
</feature>
<evidence type="ECO:0000313" key="3">
    <source>
        <dbReference type="EMBL" id="GFO02254.1"/>
    </source>
</evidence>
<reference evidence="3 4" key="1">
    <citation type="journal article" date="2021" name="Elife">
        <title>Chloroplast acquisition without the gene transfer in kleptoplastic sea slugs, Plakobranchus ocellatus.</title>
        <authorList>
            <person name="Maeda T."/>
            <person name="Takahashi S."/>
            <person name="Yoshida T."/>
            <person name="Shimamura S."/>
            <person name="Takaki Y."/>
            <person name="Nagai Y."/>
            <person name="Toyoda A."/>
            <person name="Suzuki Y."/>
            <person name="Arimoto A."/>
            <person name="Ishii H."/>
            <person name="Satoh N."/>
            <person name="Nishiyama T."/>
            <person name="Hasebe M."/>
            <person name="Maruyama T."/>
            <person name="Minagawa J."/>
            <person name="Obokata J."/>
            <person name="Shigenobu S."/>
        </authorList>
    </citation>
    <scope>NUCLEOTIDE SEQUENCE [LARGE SCALE GENOMIC DNA]</scope>
</reference>
<feature type="signal peptide" evidence="1">
    <location>
        <begin position="1"/>
        <end position="16"/>
    </location>
</feature>
<evidence type="ECO:0000259" key="2">
    <source>
        <dbReference type="Pfam" id="PF04083"/>
    </source>
</evidence>
<dbReference type="EMBL" id="BLXT01003580">
    <property type="protein sequence ID" value="GFO02254.1"/>
    <property type="molecule type" value="Genomic_DNA"/>
</dbReference>
<keyword evidence="4" id="KW-1185">Reference proteome</keyword>
<organism evidence="3 4">
    <name type="scientific">Plakobranchus ocellatus</name>
    <dbReference type="NCBI Taxonomy" id="259542"/>
    <lineage>
        <taxon>Eukaryota</taxon>
        <taxon>Metazoa</taxon>
        <taxon>Spiralia</taxon>
        <taxon>Lophotrochozoa</taxon>
        <taxon>Mollusca</taxon>
        <taxon>Gastropoda</taxon>
        <taxon>Heterobranchia</taxon>
        <taxon>Euthyneura</taxon>
        <taxon>Panpulmonata</taxon>
        <taxon>Sacoglossa</taxon>
        <taxon>Placobranchoidea</taxon>
        <taxon>Plakobranchidae</taxon>
        <taxon>Plakobranchus</taxon>
    </lineage>
</organism>
<dbReference type="Gene3D" id="3.40.50.1820">
    <property type="entry name" value="alpha/beta hydrolase"/>
    <property type="match status" value="1"/>
</dbReference>
<proteinExistence type="predicted"/>
<dbReference type="InterPro" id="IPR029058">
    <property type="entry name" value="AB_hydrolase_fold"/>
</dbReference>
<dbReference type="GO" id="GO:0006629">
    <property type="term" value="P:lipid metabolic process"/>
    <property type="evidence" value="ECO:0007669"/>
    <property type="project" value="InterPro"/>
</dbReference>
<feature type="domain" description="Partial AB-hydrolase lipase" evidence="2">
    <location>
        <begin position="38"/>
        <end position="98"/>
    </location>
</feature>
<dbReference type="InterPro" id="IPR006693">
    <property type="entry name" value="AB_hydrolase_lipase"/>
</dbReference>
<sequence>MITAVLFYTFLQIFPGSPPPQWPATPERDPARLDMNAAELITSRGYPCEEHEVTTKDGNVLTLQRIPHGRQNKEYNGRRPVSLLKHGVFGSATSFVVNRANESLAFLLVDSGVDVWLANSRGNAYSRRHKTLSPSYNKFWDFRRLWMLSVREKSRRCPALSDPWLTWLVRVRRENSA</sequence>
<evidence type="ECO:0000313" key="4">
    <source>
        <dbReference type="Proteomes" id="UP000735302"/>
    </source>
</evidence>
<dbReference type="SUPFAM" id="SSF53474">
    <property type="entry name" value="alpha/beta-Hydrolases"/>
    <property type="match status" value="1"/>
</dbReference>
<name>A0AAV4A3K0_9GAST</name>
<dbReference type="Pfam" id="PF04083">
    <property type="entry name" value="Abhydro_lipase"/>
    <property type="match status" value="1"/>
</dbReference>